<reference evidence="12" key="1">
    <citation type="submission" date="2021-06" db="EMBL/GenBank/DDBJ databases">
        <title>Parelaphostrongylus tenuis whole genome reference sequence.</title>
        <authorList>
            <person name="Garwood T.J."/>
            <person name="Larsen P.A."/>
            <person name="Fountain-Jones N.M."/>
            <person name="Garbe J.R."/>
            <person name="Macchietto M.G."/>
            <person name="Kania S.A."/>
            <person name="Gerhold R.W."/>
            <person name="Richards J.E."/>
            <person name="Wolf T.M."/>
        </authorList>
    </citation>
    <scope>NUCLEOTIDE SEQUENCE</scope>
    <source>
        <strain evidence="12">MNPRO001-30</strain>
        <tissue evidence="12">Meninges</tissue>
    </source>
</reference>
<keyword evidence="3 11" id="KW-0813">Transport</keyword>
<evidence type="ECO:0000256" key="6">
    <source>
        <dbReference type="ARBA" id="ARBA00022892"/>
    </source>
</evidence>
<evidence type="ECO:0000313" key="12">
    <source>
        <dbReference type="EMBL" id="KAJ1372023.1"/>
    </source>
</evidence>
<feature type="transmembrane region" description="Helical" evidence="11">
    <location>
        <begin position="112"/>
        <end position="131"/>
    </location>
</feature>
<keyword evidence="13" id="KW-1185">Reference proteome</keyword>
<dbReference type="InterPro" id="IPR000133">
    <property type="entry name" value="ER_ret_rcpt"/>
</dbReference>
<dbReference type="GO" id="GO:0016192">
    <property type="term" value="P:vesicle-mediated transport"/>
    <property type="evidence" value="ECO:0007669"/>
    <property type="project" value="UniProtKB-KW"/>
</dbReference>
<accession>A0AAD5WJS1</accession>
<dbReference type="PROSITE" id="PS00952">
    <property type="entry name" value="ER_LUMEN_RECEPTOR_2"/>
    <property type="match status" value="1"/>
</dbReference>
<dbReference type="PRINTS" id="PR00660">
    <property type="entry name" value="ERLUMENR"/>
</dbReference>
<evidence type="ECO:0000256" key="9">
    <source>
        <dbReference type="ARBA" id="ARBA00023136"/>
    </source>
</evidence>
<evidence type="ECO:0000256" key="11">
    <source>
        <dbReference type="RuleBase" id="RU000634"/>
    </source>
</evidence>
<evidence type="ECO:0000256" key="1">
    <source>
        <dbReference type="ARBA" id="ARBA00004477"/>
    </source>
</evidence>
<dbReference type="GO" id="GO:0046923">
    <property type="term" value="F:ER retention sequence binding"/>
    <property type="evidence" value="ECO:0007669"/>
    <property type="project" value="InterPro"/>
</dbReference>
<evidence type="ECO:0000313" key="13">
    <source>
        <dbReference type="Proteomes" id="UP001196413"/>
    </source>
</evidence>
<dbReference type="Proteomes" id="UP001196413">
    <property type="component" value="Unassembled WGS sequence"/>
</dbReference>
<evidence type="ECO:0000256" key="2">
    <source>
        <dbReference type="ARBA" id="ARBA00010120"/>
    </source>
</evidence>
<feature type="transmembrane region" description="Helical" evidence="11">
    <location>
        <begin position="143"/>
        <end position="162"/>
    </location>
</feature>
<evidence type="ECO:0000256" key="3">
    <source>
        <dbReference type="ARBA" id="ARBA00022448"/>
    </source>
</evidence>
<keyword evidence="5 11" id="KW-0256">Endoplasmic reticulum</keyword>
<keyword evidence="9 11" id="KW-0472">Membrane</keyword>
<evidence type="ECO:0000256" key="5">
    <source>
        <dbReference type="ARBA" id="ARBA00022824"/>
    </source>
</evidence>
<dbReference type="GO" id="GO:0006621">
    <property type="term" value="P:protein retention in ER lumen"/>
    <property type="evidence" value="ECO:0007669"/>
    <property type="project" value="InterPro"/>
</dbReference>
<sequence>MMLYKSIERGGPTGLLLHAIGKNRSVVGVRSSHSTINGTTEFKFLLICGTTMNLFRLTADMSHLLAIFILLAKMWKTRSCSGISARSQILFALVFTARYLDLFTTFISTYNTVMKVFFIISSYGTIYLMLIKFRPTYEKESDSFRVEFLLIPCVLLSLLINHEFTTMEILWTFSIYLEAVAIMPQLFMLQATGSAETITAHYLFALGMYRALYLLNWIYRYYTEAFFDPIATVAGVVQTVLYADFFYLYITRVVRARKNMELPI</sequence>
<gene>
    <name evidence="12" type="ORF">KIN20_034079</name>
</gene>
<dbReference type="Pfam" id="PF00810">
    <property type="entry name" value="ER_lumen_recept"/>
    <property type="match status" value="1"/>
</dbReference>
<keyword evidence="10 11" id="KW-0675">Receptor</keyword>
<name>A0AAD5WJS1_PARTN</name>
<evidence type="ECO:0000256" key="4">
    <source>
        <dbReference type="ARBA" id="ARBA00022692"/>
    </source>
</evidence>
<feature type="transmembrane region" description="Helical" evidence="11">
    <location>
        <begin position="168"/>
        <end position="188"/>
    </location>
</feature>
<dbReference type="AlphaFoldDB" id="A0AAD5WJS1"/>
<feature type="transmembrane region" description="Helical" evidence="11">
    <location>
        <begin position="230"/>
        <end position="250"/>
    </location>
</feature>
<dbReference type="PANTHER" id="PTHR10585">
    <property type="entry name" value="ER LUMEN PROTEIN RETAINING RECEPTOR"/>
    <property type="match status" value="1"/>
</dbReference>
<feature type="transmembrane region" description="Helical" evidence="11">
    <location>
        <begin position="200"/>
        <end position="218"/>
    </location>
</feature>
<comment type="subcellular location">
    <subcellularLocation>
        <location evidence="1 11">Endoplasmic reticulum membrane</location>
        <topology evidence="1 11">Multi-pass membrane protein</topology>
    </subcellularLocation>
</comment>
<evidence type="ECO:0000256" key="7">
    <source>
        <dbReference type="ARBA" id="ARBA00022927"/>
    </source>
</evidence>
<proteinExistence type="inferred from homology"/>
<comment type="similarity">
    <text evidence="2 11">Belongs to the ERD2 family.</text>
</comment>
<evidence type="ECO:0000256" key="10">
    <source>
        <dbReference type="ARBA" id="ARBA00023170"/>
    </source>
</evidence>
<keyword evidence="6" id="KW-0931">ER-Golgi transport</keyword>
<dbReference type="GO" id="GO:0015031">
    <property type="term" value="P:protein transport"/>
    <property type="evidence" value="ECO:0007669"/>
    <property type="project" value="UniProtKB-KW"/>
</dbReference>
<evidence type="ECO:0000256" key="8">
    <source>
        <dbReference type="ARBA" id="ARBA00022989"/>
    </source>
</evidence>
<keyword evidence="7 11" id="KW-0653">Protein transport</keyword>
<dbReference type="EMBL" id="JAHQIW010007084">
    <property type="protein sequence ID" value="KAJ1372023.1"/>
    <property type="molecule type" value="Genomic_DNA"/>
</dbReference>
<comment type="caution">
    <text evidence="12">The sequence shown here is derived from an EMBL/GenBank/DDBJ whole genome shotgun (WGS) entry which is preliminary data.</text>
</comment>
<keyword evidence="8 11" id="KW-1133">Transmembrane helix</keyword>
<organism evidence="12 13">
    <name type="scientific">Parelaphostrongylus tenuis</name>
    <name type="common">Meningeal worm</name>
    <dbReference type="NCBI Taxonomy" id="148309"/>
    <lineage>
        <taxon>Eukaryota</taxon>
        <taxon>Metazoa</taxon>
        <taxon>Ecdysozoa</taxon>
        <taxon>Nematoda</taxon>
        <taxon>Chromadorea</taxon>
        <taxon>Rhabditida</taxon>
        <taxon>Rhabditina</taxon>
        <taxon>Rhabditomorpha</taxon>
        <taxon>Strongyloidea</taxon>
        <taxon>Metastrongylidae</taxon>
        <taxon>Parelaphostrongylus</taxon>
    </lineage>
</organism>
<feature type="transmembrane region" description="Helical" evidence="11">
    <location>
        <begin position="83"/>
        <end position="100"/>
    </location>
</feature>
<protein>
    <recommendedName>
        <fullName evidence="11">ER lumen protein-retaining receptor</fullName>
    </recommendedName>
</protein>
<dbReference type="GO" id="GO:0005789">
    <property type="term" value="C:endoplasmic reticulum membrane"/>
    <property type="evidence" value="ECO:0007669"/>
    <property type="project" value="UniProtKB-SubCell"/>
</dbReference>
<keyword evidence="4 11" id="KW-0812">Transmembrane</keyword>
<dbReference type="PROSITE" id="PS00951">
    <property type="entry name" value="ER_LUMEN_RECEPTOR_1"/>
    <property type="match status" value="1"/>
</dbReference>